<dbReference type="EMBL" id="QLNQ01000029">
    <property type="protein sequence ID" value="RCK56653.1"/>
    <property type="molecule type" value="Genomic_DNA"/>
</dbReference>
<accession>A0A367XSN8</accession>
<keyword evidence="2" id="KW-1133">Transmembrane helix</keyword>
<evidence type="ECO:0000256" key="2">
    <source>
        <dbReference type="SAM" id="Phobius"/>
    </source>
</evidence>
<evidence type="ECO:0000313" key="3">
    <source>
        <dbReference type="EMBL" id="RCK56653.1"/>
    </source>
</evidence>
<dbReference type="AlphaFoldDB" id="A0A367XSN8"/>
<gene>
    <name evidence="3" type="ORF">Cantr_05855</name>
</gene>
<dbReference type="Proteomes" id="UP000253472">
    <property type="component" value="Unassembled WGS sequence"/>
</dbReference>
<name>A0A367XSN8_9ASCO</name>
<sequence length="102" mass="11563">MSVLTTLTKKLEDYAAAHTQSTETTMSTTSTPGTTTPTTTSKNETLVEKGYGLLDLFLYYMMNMVLFMILFVDLVVEFVNNCVHKYNIVSCSFKHKLYNNIN</sequence>
<feature type="transmembrane region" description="Helical" evidence="2">
    <location>
        <begin position="57"/>
        <end position="76"/>
    </location>
</feature>
<evidence type="ECO:0000256" key="1">
    <source>
        <dbReference type="SAM" id="MobiDB-lite"/>
    </source>
</evidence>
<keyword evidence="2" id="KW-0472">Membrane</keyword>
<feature type="compositionally biased region" description="Low complexity" evidence="1">
    <location>
        <begin position="19"/>
        <end position="41"/>
    </location>
</feature>
<comment type="caution">
    <text evidence="3">The sequence shown here is derived from an EMBL/GenBank/DDBJ whole genome shotgun (WGS) entry which is preliminary data.</text>
</comment>
<keyword evidence="2" id="KW-0812">Transmembrane</keyword>
<evidence type="ECO:0000313" key="4">
    <source>
        <dbReference type="Proteomes" id="UP000253472"/>
    </source>
</evidence>
<keyword evidence="4" id="KW-1185">Reference proteome</keyword>
<feature type="region of interest" description="Disordered" evidence="1">
    <location>
        <begin position="17"/>
        <end position="42"/>
    </location>
</feature>
<dbReference type="OrthoDB" id="4024206at2759"/>
<reference evidence="3 4" key="1">
    <citation type="submission" date="2018-06" db="EMBL/GenBank/DDBJ databases">
        <title>Whole genome sequencing of Candida tropicalis (genome annotated by CSBL at Korea University).</title>
        <authorList>
            <person name="Ahn J."/>
        </authorList>
    </citation>
    <scope>NUCLEOTIDE SEQUENCE [LARGE SCALE GENOMIC DNA]</scope>
    <source>
        <strain evidence="3 4">ATCC 20962</strain>
    </source>
</reference>
<proteinExistence type="predicted"/>
<organism evidence="3 4">
    <name type="scientific">Candida viswanathii</name>
    <dbReference type="NCBI Taxonomy" id="5486"/>
    <lineage>
        <taxon>Eukaryota</taxon>
        <taxon>Fungi</taxon>
        <taxon>Dikarya</taxon>
        <taxon>Ascomycota</taxon>
        <taxon>Saccharomycotina</taxon>
        <taxon>Pichiomycetes</taxon>
        <taxon>Debaryomycetaceae</taxon>
        <taxon>Candida/Lodderomyces clade</taxon>
        <taxon>Candida</taxon>
    </lineage>
</organism>
<protein>
    <submittedName>
        <fullName evidence="3">Uncharacterized protein</fullName>
    </submittedName>
</protein>